<organism evidence="1 2">
    <name type="scientific">Solibaculum intestinale</name>
    <dbReference type="NCBI Taxonomy" id="3133165"/>
    <lineage>
        <taxon>Bacteria</taxon>
        <taxon>Bacillati</taxon>
        <taxon>Bacillota</taxon>
        <taxon>Clostridia</taxon>
        <taxon>Eubacteriales</taxon>
        <taxon>Oscillospiraceae</taxon>
        <taxon>Solibaculum</taxon>
    </lineage>
</organism>
<accession>A0ABV1E130</accession>
<evidence type="ECO:0008006" key="3">
    <source>
        <dbReference type="Google" id="ProtNLM"/>
    </source>
</evidence>
<dbReference type="Proteomes" id="UP001489509">
    <property type="component" value="Unassembled WGS sequence"/>
</dbReference>
<comment type="caution">
    <text evidence="1">The sequence shown here is derived from an EMBL/GenBank/DDBJ whole genome shotgun (WGS) entry which is preliminary data.</text>
</comment>
<dbReference type="RefSeq" id="WP_349219874.1">
    <property type="nucleotide sequence ID" value="NZ_JBBMFD010000016.1"/>
</dbReference>
<evidence type="ECO:0000313" key="2">
    <source>
        <dbReference type="Proteomes" id="UP001489509"/>
    </source>
</evidence>
<name>A0ABV1E130_9FIRM</name>
<protein>
    <recommendedName>
        <fullName evidence="3">CopG family transcriptional regulator</fullName>
    </recommendedName>
</protein>
<dbReference type="EMBL" id="JBBMFD010000016">
    <property type="protein sequence ID" value="MEQ2441016.1"/>
    <property type="molecule type" value="Genomic_DNA"/>
</dbReference>
<proteinExistence type="predicted"/>
<evidence type="ECO:0000313" key="1">
    <source>
        <dbReference type="EMBL" id="MEQ2441016.1"/>
    </source>
</evidence>
<reference evidence="1 2" key="1">
    <citation type="submission" date="2024-03" db="EMBL/GenBank/DDBJ databases">
        <title>Human intestinal bacterial collection.</title>
        <authorList>
            <person name="Pauvert C."/>
            <person name="Hitch T.C.A."/>
            <person name="Clavel T."/>
        </authorList>
    </citation>
    <scope>NUCLEOTIDE SEQUENCE [LARGE SCALE GENOMIC DNA]</scope>
    <source>
        <strain evidence="1 2">CLA-JM-H44</strain>
    </source>
</reference>
<gene>
    <name evidence="1" type="ORF">WMO26_09280</name>
</gene>
<keyword evidence="2" id="KW-1185">Reference proteome</keyword>
<sequence>MGTKKMGRPTDNPKPHQMTVKFDDECKSILEQYSKQENVSKMEAVRRGVKKLKNDLKH</sequence>